<evidence type="ECO:0000313" key="2">
    <source>
        <dbReference type="Proteomes" id="UP001200034"/>
    </source>
</evidence>
<gene>
    <name evidence="1" type="ORF">KR093_005448</name>
</gene>
<dbReference type="EMBL" id="JAJJHW010000095">
    <property type="protein sequence ID" value="KAH8387192.1"/>
    <property type="molecule type" value="Genomic_DNA"/>
</dbReference>
<accession>A0AAD4PRV0</accession>
<sequence>SLEVEIEANLFFFSSVYRSIKIALRSVKGFNCIIKWVIGIQESALQYSKDIAQCGANANQDVTNLINANLKIINTTNNILNLKTNICASADESTPTKNCCVKTLYQVYQLYKQVKTAIKLAKKIPSTGPNAVDCVTDATTTLTNYYTQFPSNMLACSQLTS</sequence>
<reference evidence="1" key="1">
    <citation type="journal article" date="2021" name="Mol. Ecol. Resour.">
        <title>Phylogenomic analyses of the genus Drosophila reveals genomic signals of climate adaptation.</title>
        <authorList>
            <person name="Li F."/>
            <person name="Rane R.V."/>
            <person name="Luria V."/>
            <person name="Xiong Z."/>
            <person name="Chen J."/>
            <person name="Li Z."/>
            <person name="Catullo R.A."/>
            <person name="Griffin P.C."/>
            <person name="Schiffer M."/>
            <person name="Pearce S."/>
            <person name="Lee S.F."/>
            <person name="McElroy K."/>
            <person name="Stocker A."/>
            <person name="Shirriffs J."/>
            <person name="Cockerell F."/>
            <person name="Coppin C."/>
            <person name="Sgro C.M."/>
            <person name="Karger A."/>
            <person name="Cain J.W."/>
            <person name="Weber J.A."/>
            <person name="Santpere G."/>
            <person name="Kirschner M.W."/>
            <person name="Hoffmann A.A."/>
            <person name="Oakeshott J.G."/>
            <person name="Zhang G."/>
        </authorList>
    </citation>
    <scope>NUCLEOTIDE SEQUENCE</scope>
    <source>
        <strain evidence="1">BGI-SZ-2011g</strain>
    </source>
</reference>
<organism evidence="1 2">
    <name type="scientific">Drosophila rubida</name>
    <dbReference type="NCBI Taxonomy" id="30044"/>
    <lineage>
        <taxon>Eukaryota</taxon>
        <taxon>Metazoa</taxon>
        <taxon>Ecdysozoa</taxon>
        <taxon>Arthropoda</taxon>
        <taxon>Hexapoda</taxon>
        <taxon>Insecta</taxon>
        <taxon>Pterygota</taxon>
        <taxon>Neoptera</taxon>
        <taxon>Endopterygota</taxon>
        <taxon>Diptera</taxon>
        <taxon>Brachycera</taxon>
        <taxon>Muscomorpha</taxon>
        <taxon>Ephydroidea</taxon>
        <taxon>Drosophilidae</taxon>
        <taxon>Drosophila</taxon>
    </lineage>
</organism>
<evidence type="ECO:0000313" key="1">
    <source>
        <dbReference type="EMBL" id="KAH8387192.1"/>
    </source>
</evidence>
<comment type="caution">
    <text evidence="1">The sequence shown here is derived from an EMBL/GenBank/DDBJ whole genome shotgun (WGS) entry which is preliminary data.</text>
</comment>
<feature type="non-terminal residue" evidence="1">
    <location>
        <position position="1"/>
    </location>
</feature>
<proteinExistence type="predicted"/>
<dbReference type="Proteomes" id="UP001200034">
    <property type="component" value="Unassembled WGS sequence"/>
</dbReference>
<keyword evidence="2" id="KW-1185">Reference proteome</keyword>
<name>A0AAD4PRV0_9MUSC</name>
<dbReference type="AlphaFoldDB" id="A0AAD4PRV0"/>
<protein>
    <submittedName>
        <fullName evidence="1">Uncharacterized protein</fullName>
    </submittedName>
</protein>